<feature type="transmembrane region" description="Helical" evidence="8">
    <location>
        <begin position="248"/>
        <end position="271"/>
    </location>
</feature>
<evidence type="ECO:0000256" key="4">
    <source>
        <dbReference type="ARBA" id="ARBA00022692"/>
    </source>
</evidence>
<evidence type="ECO:0000256" key="5">
    <source>
        <dbReference type="ARBA" id="ARBA00022989"/>
    </source>
</evidence>
<gene>
    <name evidence="9" type="ORF">HNR55_000884</name>
</gene>
<comment type="subcellular location">
    <subcellularLocation>
        <location evidence="1">Membrane</location>
        <topology evidence="1">Multi-pass membrane protein</topology>
    </subcellularLocation>
</comment>
<feature type="transmembrane region" description="Helical" evidence="8">
    <location>
        <begin position="37"/>
        <end position="59"/>
    </location>
</feature>
<reference evidence="9 10" key="1">
    <citation type="submission" date="2020-08" db="EMBL/GenBank/DDBJ databases">
        <title>Genomic Encyclopedia of Type Strains, Phase IV (KMG-IV): sequencing the most valuable type-strain genomes for metagenomic binning, comparative biology and taxonomic classification.</title>
        <authorList>
            <person name="Goeker M."/>
        </authorList>
    </citation>
    <scope>NUCLEOTIDE SEQUENCE [LARGE SCALE GENOMIC DNA]</scope>
    <source>
        <strain evidence="9 10">DSM 4491</strain>
    </source>
</reference>
<evidence type="ECO:0000313" key="9">
    <source>
        <dbReference type="EMBL" id="MBB6456317.1"/>
    </source>
</evidence>
<name>A0A841QDX2_9PROT</name>
<feature type="transmembrane region" description="Helical" evidence="8">
    <location>
        <begin position="362"/>
        <end position="383"/>
    </location>
</feature>
<dbReference type="InterPro" id="IPR026030">
    <property type="entry name" value="Pur-cyt_permease_Fcy2/21/22"/>
</dbReference>
<comment type="caution">
    <text evidence="9">The sequence shown here is derived from an EMBL/GenBank/DDBJ whole genome shotgun (WGS) entry which is preliminary data.</text>
</comment>
<dbReference type="PANTHER" id="PTHR31806:SF1">
    <property type="entry name" value="PURINE-CYTOSINE PERMEASE FCY2-RELATED"/>
    <property type="match status" value="1"/>
</dbReference>
<proteinExistence type="inferred from homology"/>
<dbReference type="AlphaFoldDB" id="A0A841QDX2"/>
<keyword evidence="3 7" id="KW-0813">Transport</keyword>
<dbReference type="PIRSF" id="PIRSF002744">
    <property type="entry name" value="Pur-cyt_permease"/>
    <property type="match status" value="1"/>
</dbReference>
<evidence type="ECO:0000256" key="6">
    <source>
        <dbReference type="ARBA" id="ARBA00023136"/>
    </source>
</evidence>
<feature type="transmembrane region" description="Helical" evidence="8">
    <location>
        <begin position="207"/>
        <end position="227"/>
    </location>
</feature>
<keyword evidence="4 8" id="KW-0812">Transmembrane</keyword>
<feature type="transmembrane region" description="Helical" evidence="8">
    <location>
        <begin position="330"/>
        <end position="350"/>
    </location>
</feature>
<evidence type="ECO:0000256" key="3">
    <source>
        <dbReference type="ARBA" id="ARBA00022448"/>
    </source>
</evidence>
<dbReference type="Gene3D" id="1.10.4160.10">
    <property type="entry name" value="Hydantoin permease"/>
    <property type="match status" value="1"/>
</dbReference>
<feature type="transmembrane region" description="Helical" evidence="8">
    <location>
        <begin position="291"/>
        <end position="318"/>
    </location>
</feature>
<dbReference type="GO" id="GO:0022857">
    <property type="term" value="F:transmembrane transporter activity"/>
    <property type="evidence" value="ECO:0007669"/>
    <property type="project" value="InterPro"/>
</dbReference>
<dbReference type="InterPro" id="IPR001248">
    <property type="entry name" value="Pur-cyt_permease"/>
</dbReference>
<dbReference type="Pfam" id="PF02133">
    <property type="entry name" value="Transp_cyt_pur"/>
    <property type="match status" value="1"/>
</dbReference>
<evidence type="ECO:0000313" key="10">
    <source>
        <dbReference type="Proteomes" id="UP000578000"/>
    </source>
</evidence>
<dbReference type="RefSeq" id="WP_166111861.1">
    <property type="nucleotide sequence ID" value="NZ_BAABDB010000005.1"/>
</dbReference>
<evidence type="ECO:0000256" key="2">
    <source>
        <dbReference type="ARBA" id="ARBA00008974"/>
    </source>
</evidence>
<organism evidence="9 10">
    <name type="scientific">Acetobacter lovaniensis</name>
    <dbReference type="NCBI Taxonomy" id="104100"/>
    <lineage>
        <taxon>Bacteria</taxon>
        <taxon>Pseudomonadati</taxon>
        <taxon>Pseudomonadota</taxon>
        <taxon>Alphaproteobacteria</taxon>
        <taxon>Acetobacterales</taxon>
        <taxon>Acetobacteraceae</taxon>
        <taxon>Acetobacter</taxon>
    </lineage>
</organism>
<evidence type="ECO:0000256" key="7">
    <source>
        <dbReference type="PIRNR" id="PIRNR002744"/>
    </source>
</evidence>
<evidence type="ECO:0000256" key="1">
    <source>
        <dbReference type="ARBA" id="ARBA00004141"/>
    </source>
</evidence>
<evidence type="ECO:0000256" key="8">
    <source>
        <dbReference type="SAM" id="Phobius"/>
    </source>
</evidence>
<keyword evidence="6 7" id="KW-0472">Membrane</keyword>
<keyword evidence="5 8" id="KW-1133">Transmembrane helix</keyword>
<dbReference type="EMBL" id="JACHIE010000002">
    <property type="protein sequence ID" value="MBB6456317.1"/>
    <property type="molecule type" value="Genomic_DNA"/>
</dbReference>
<comment type="similarity">
    <text evidence="2 7">Belongs to the purine-cytosine permease (2.A.39) family.</text>
</comment>
<feature type="transmembrane region" description="Helical" evidence="8">
    <location>
        <begin position="109"/>
        <end position="130"/>
    </location>
</feature>
<sequence>MTLNQTNAHAPASAATIEQRTIYPIPHSERMGHPRDLFSVWFGTNTTILTVITGALATIMFQLPLTAACVALLLGNLVGGVFMALHAAQGPRLGVPQMVQTCGQFGSMGAVPMILLVVFIYVGFSASNLVVGGEGFQLALPWLGYTGGVLAVTILSAFPAFWGYRTIHTITKLISWSCGIAIIWALVCIFGNTQAYVLLGSFGHTSLSGFMGAVSVAALWQLAYAPYVSDYSRYLPNSKQGARHAFHATYWGSALGTLLPMFLGAILGIITPRGNEVLPTLMQYLGGSGSLIMTMLVIGITVANGMSIYCGSLSSLMLLQMFYPKSHFGVRTRIAVTASLMLFVLILTMLMTHDFMETYTDFLNLLMIIMIPWTSINLIDYYLVQHGSYDVPSFFRSDGGCYGYYNVPALICYALGIAVQIPFVSNHLYTGPLALQLGRTDISWAVGLVLTSLIYLLMTKNISRPLHSENLYNKVDSDDDSTNAGSSF</sequence>
<dbReference type="PANTHER" id="PTHR31806">
    <property type="entry name" value="PURINE-CYTOSINE PERMEASE FCY2-RELATED"/>
    <property type="match status" value="1"/>
</dbReference>
<feature type="transmembrane region" description="Helical" evidence="8">
    <location>
        <begin position="142"/>
        <end position="161"/>
    </location>
</feature>
<feature type="transmembrane region" description="Helical" evidence="8">
    <location>
        <begin position="65"/>
        <end position="88"/>
    </location>
</feature>
<dbReference type="Proteomes" id="UP000578000">
    <property type="component" value="Unassembled WGS sequence"/>
</dbReference>
<feature type="transmembrane region" description="Helical" evidence="8">
    <location>
        <begin position="404"/>
        <end position="422"/>
    </location>
</feature>
<feature type="transmembrane region" description="Helical" evidence="8">
    <location>
        <begin position="173"/>
        <end position="195"/>
    </location>
</feature>
<feature type="transmembrane region" description="Helical" evidence="8">
    <location>
        <begin position="442"/>
        <end position="458"/>
    </location>
</feature>
<accession>A0A841QDX2</accession>
<keyword evidence="10" id="KW-1185">Reference proteome</keyword>
<dbReference type="GO" id="GO:0005886">
    <property type="term" value="C:plasma membrane"/>
    <property type="evidence" value="ECO:0007669"/>
    <property type="project" value="TreeGrafter"/>
</dbReference>
<protein>
    <submittedName>
        <fullName evidence="9">NCS1 family nucleobase:cation symporter-1</fullName>
    </submittedName>
</protein>